<proteinExistence type="predicted"/>
<feature type="transmembrane region" description="Helical" evidence="1">
    <location>
        <begin position="12"/>
        <end position="31"/>
    </location>
</feature>
<reference evidence="2 3" key="1">
    <citation type="journal article" date="2019" name="Int. J. Syst. Evol. Microbiol.">
        <title>The Global Catalogue of Microorganisms (GCM) 10K type strain sequencing project: providing services to taxonomists for standard genome sequencing and annotation.</title>
        <authorList>
            <consortium name="The Broad Institute Genomics Platform"/>
            <consortium name="The Broad Institute Genome Sequencing Center for Infectious Disease"/>
            <person name="Wu L."/>
            <person name="Ma J."/>
        </authorList>
    </citation>
    <scope>NUCLEOTIDE SEQUENCE [LARGE SCALE GENOMIC DNA]</scope>
    <source>
        <strain evidence="2 3">JCM 11574</strain>
    </source>
</reference>
<evidence type="ECO:0008006" key="4">
    <source>
        <dbReference type="Google" id="ProtNLM"/>
    </source>
</evidence>
<keyword evidence="1" id="KW-1133">Transmembrane helix</keyword>
<evidence type="ECO:0000313" key="3">
    <source>
        <dbReference type="Proteomes" id="UP001500893"/>
    </source>
</evidence>
<organism evidence="2 3">
    <name type="scientific">Streptomyces rameus</name>
    <dbReference type="NCBI Taxonomy" id="68261"/>
    <lineage>
        <taxon>Bacteria</taxon>
        <taxon>Bacillati</taxon>
        <taxon>Actinomycetota</taxon>
        <taxon>Actinomycetes</taxon>
        <taxon>Kitasatosporales</taxon>
        <taxon>Streptomycetaceae</taxon>
        <taxon>Streptomyces</taxon>
    </lineage>
</organism>
<evidence type="ECO:0000313" key="2">
    <source>
        <dbReference type="EMBL" id="GAA2783657.1"/>
    </source>
</evidence>
<keyword evidence="1" id="KW-0472">Membrane</keyword>
<evidence type="ECO:0000256" key="1">
    <source>
        <dbReference type="SAM" id="Phobius"/>
    </source>
</evidence>
<dbReference type="RefSeq" id="WP_345060383.1">
    <property type="nucleotide sequence ID" value="NZ_BAAAVM010000159.1"/>
</dbReference>
<accession>A0ABN3V8I8</accession>
<dbReference type="EMBL" id="BAAAVM010000159">
    <property type="protein sequence ID" value="GAA2783657.1"/>
    <property type="molecule type" value="Genomic_DNA"/>
</dbReference>
<keyword evidence="3" id="KW-1185">Reference proteome</keyword>
<protein>
    <recommendedName>
        <fullName evidence="4">META domain-containing protein</fullName>
    </recommendedName>
</protein>
<comment type="caution">
    <text evidence="2">The sequence shown here is derived from an EMBL/GenBank/DDBJ whole genome shotgun (WGS) entry which is preliminary data.</text>
</comment>
<dbReference type="Proteomes" id="UP001500893">
    <property type="component" value="Unassembled WGS sequence"/>
</dbReference>
<keyword evidence="1" id="KW-0812">Transmembrane</keyword>
<sequence length="170" mass="17543">MAGAGPRRSLVLAAMATVLILAFGALSYFALDAPGDHASPVVQPPTSSPVVGSGDVPEPFLGTWSAVVTNADGENSRRLTIRQGNIGAVVMTMTADGSSVAGSYHCDFTAKLAAVRGQSIQLSASTVAEGSDRSYCAPGDLTTLTLVGSDRLKRRNSTTGETLTYRRLAP</sequence>
<name>A0ABN3V8I8_9ACTN</name>
<gene>
    <name evidence="2" type="ORF">GCM10010521_72710</name>
</gene>